<evidence type="ECO:0000256" key="2">
    <source>
        <dbReference type="SAM" id="Phobius"/>
    </source>
</evidence>
<feature type="region of interest" description="Disordered" evidence="1">
    <location>
        <begin position="99"/>
        <end position="159"/>
    </location>
</feature>
<keyword evidence="2" id="KW-0472">Membrane</keyword>
<sequence length="315" mass="33056">MPPLIEYTFFFTALVPLMMIVGGGAGVVLVVIIVIMFILCSRKSSSHKDKAVEAGAIVVEKGVVKSSSLGSPIGEMVNRGGASSLGGLSRGGSLETPLKVMPNSFLPSDSHSTGQESDHKDTELRTTSSLSATERDSDSGWERESSKASPRDAQLPVSHTRYSVGSTVFTPPDQGYMSYVDYSRDYSPVPVSAGESYAQFQVGGPFARSTPASDPPSSLPSSVAPPPYTPSPLANNDLNGGINGRIHASPNGKIIVNSNGGLSSAGGVNGTLKHALLQDLKQELKREVPHDLDSGALHSKFIIPPQTKIKPGTLV</sequence>
<keyword evidence="4" id="KW-1185">Reference proteome</keyword>
<reference evidence="3 4" key="1">
    <citation type="submission" date="2023-11" db="EMBL/GenBank/DDBJ databases">
        <title>Halocaridina rubra genome assembly.</title>
        <authorList>
            <person name="Smith C."/>
        </authorList>
    </citation>
    <scope>NUCLEOTIDE SEQUENCE [LARGE SCALE GENOMIC DNA]</scope>
    <source>
        <strain evidence="3">EP-1</strain>
        <tissue evidence="3">Whole</tissue>
    </source>
</reference>
<feature type="compositionally biased region" description="Polar residues" evidence="1">
    <location>
        <begin position="105"/>
        <end position="115"/>
    </location>
</feature>
<feature type="compositionally biased region" description="Basic and acidic residues" evidence="1">
    <location>
        <begin position="133"/>
        <end position="150"/>
    </location>
</feature>
<keyword evidence="2" id="KW-1133">Transmembrane helix</keyword>
<protein>
    <submittedName>
        <fullName evidence="3">Uncharacterized protein</fullName>
    </submittedName>
</protein>
<name>A0AAN8XJK6_HALRR</name>
<comment type="caution">
    <text evidence="3">The sequence shown here is derived from an EMBL/GenBank/DDBJ whole genome shotgun (WGS) entry which is preliminary data.</text>
</comment>
<accession>A0AAN8XJK6</accession>
<gene>
    <name evidence="3" type="ORF">SK128_015591</name>
</gene>
<evidence type="ECO:0000313" key="4">
    <source>
        <dbReference type="Proteomes" id="UP001381693"/>
    </source>
</evidence>
<dbReference type="AlphaFoldDB" id="A0AAN8XJK6"/>
<evidence type="ECO:0000313" key="3">
    <source>
        <dbReference type="EMBL" id="KAK7079760.1"/>
    </source>
</evidence>
<feature type="region of interest" description="Disordered" evidence="1">
    <location>
        <begin position="205"/>
        <end position="229"/>
    </location>
</feature>
<evidence type="ECO:0000256" key="1">
    <source>
        <dbReference type="SAM" id="MobiDB-lite"/>
    </source>
</evidence>
<dbReference type="EMBL" id="JAXCGZ010006426">
    <property type="protein sequence ID" value="KAK7079760.1"/>
    <property type="molecule type" value="Genomic_DNA"/>
</dbReference>
<feature type="compositionally biased region" description="Pro residues" evidence="1">
    <location>
        <begin position="213"/>
        <end position="229"/>
    </location>
</feature>
<proteinExistence type="predicted"/>
<keyword evidence="2" id="KW-0812">Transmembrane</keyword>
<dbReference type="Proteomes" id="UP001381693">
    <property type="component" value="Unassembled WGS sequence"/>
</dbReference>
<feature type="transmembrane region" description="Helical" evidence="2">
    <location>
        <begin position="20"/>
        <end position="40"/>
    </location>
</feature>
<organism evidence="3 4">
    <name type="scientific">Halocaridina rubra</name>
    <name type="common">Hawaiian red shrimp</name>
    <dbReference type="NCBI Taxonomy" id="373956"/>
    <lineage>
        <taxon>Eukaryota</taxon>
        <taxon>Metazoa</taxon>
        <taxon>Ecdysozoa</taxon>
        <taxon>Arthropoda</taxon>
        <taxon>Crustacea</taxon>
        <taxon>Multicrustacea</taxon>
        <taxon>Malacostraca</taxon>
        <taxon>Eumalacostraca</taxon>
        <taxon>Eucarida</taxon>
        <taxon>Decapoda</taxon>
        <taxon>Pleocyemata</taxon>
        <taxon>Caridea</taxon>
        <taxon>Atyoidea</taxon>
        <taxon>Atyidae</taxon>
        <taxon>Halocaridina</taxon>
    </lineage>
</organism>